<comment type="caution">
    <text evidence="2">The sequence shown here is derived from an EMBL/GenBank/DDBJ whole genome shotgun (WGS) entry which is preliminary data.</text>
</comment>
<sequence>MDDAQTSRDDFSPECSSIQHKRIEPEASCASMRSDWSMDHPLHFKSGDYKPDLSSFQQKRSEPESESSRVSIGVTI</sequence>
<keyword evidence="3" id="KW-1185">Reference proteome</keyword>
<evidence type="ECO:0000313" key="3">
    <source>
        <dbReference type="Proteomes" id="UP001558613"/>
    </source>
</evidence>
<dbReference type="Proteomes" id="UP001558613">
    <property type="component" value="Unassembled WGS sequence"/>
</dbReference>
<gene>
    <name evidence="2" type="ORF">QQF64_009048</name>
</gene>
<organism evidence="2 3">
    <name type="scientific">Cirrhinus molitorella</name>
    <name type="common">mud carp</name>
    <dbReference type="NCBI Taxonomy" id="172907"/>
    <lineage>
        <taxon>Eukaryota</taxon>
        <taxon>Metazoa</taxon>
        <taxon>Chordata</taxon>
        <taxon>Craniata</taxon>
        <taxon>Vertebrata</taxon>
        <taxon>Euteleostomi</taxon>
        <taxon>Actinopterygii</taxon>
        <taxon>Neopterygii</taxon>
        <taxon>Teleostei</taxon>
        <taxon>Ostariophysi</taxon>
        <taxon>Cypriniformes</taxon>
        <taxon>Cyprinidae</taxon>
        <taxon>Labeoninae</taxon>
        <taxon>Labeonini</taxon>
        <taxon>Cirrhinus</taxon>
    </lineage>
</organism>
<reference evidence="2 3" key="1">
    <citation type="submission" date="2023-09" db="EMBL/GenBank/DDBJ databases">
        <authorList>
            <person name="Wang M."/>
        </authorList>
    </citation>
    <scope>NUCLEOTIDE SEQUENCE [LARGE SCALE GENOMIC DNA]</scope>
    <source>
        <strain evidence="2">GT-2023</strain>
        <tissue evidence="2">Liver</tissue>
    </source>
</reference>
<proteinExistence type="predicted"/>
<feature type="region of interest" description="Disordered" evidence="1">
    <location>
        <begin position="1"/>
        <end position="76"/>
    </location>
</feature>
<dbReference type="EMBL" id="JAYMGO010000015">
    <property type="protein sequence ID" value="KAL1261221.1"/>
    <property type="molecule type" value="Genomic_DNA"/>
</dbReference>
<feature type="compositionally biased region" description="Basic and acidic residues" evidence="1">
    <location>
        <begin position="36"/>
        <end position="51"/>
    </location>
</feature>
<feature type="compositionally biased region" description="Basic and acidic residues" evidence="1">
    <location>
        <begin position="1"/>
        <end position="11"/>
    </location>
</feature>
<name>A0ABR3MAC2_9TELE</name>
<accession>A0ABR3MAC2</accession>
<evidence type="ECO:0000256" key="1">
    <source>
        <dbReference type="SAM" id="MobiDB-lite"/>
    </source>
</evidence>
<evidence type="ECO:0000313" key="2">
    <source>
        <dbReference type="EMBL" id="KAL1261221.1"/>
    </source>
</evidence>
<protein>
    <submittedName>
        <fullName evidence="2">Uncharacterized protein</fullName>
    </submittedName>
</protein>